<sequence length="67" mass="7501">MALKGLSLAWKVTGVVHTAEELGELAEKHKDLVSNELGQELKREVNEANQIRRGTILSKVREHGLIR</sequence>
<accession>A0A0F7LKQ6</accession>
<evidence type="ECO:0000313" key="1">
    <source>
        <dbReference type="EMBL" id="AKH63714.1"/>
    </source>
</evidence>
<dbReference type="RefSeq" id="WP_046974910.1">
    <property type="nucleotide sequence ID" value="NZ_CP011104.1"/>
</dbReference>
<dbReference type="PATRIC" id="fig|230089.6.peg.2346"/>
<organism evidence="1 2">
    <name type="scientific">Photorhabdus thracensis</name>
    <dbReference type="NCBI Taxonomy" id="230089"/>
    <lineage>
        <taxon>Bacteria</taxon>
        <taxon>Pseudomonadati</taxon>
        <taxon>Pseudomonadota</taxon>
        <taxon>Gammaproteobacteria</taxon>
        <taxon>Enterobacterales</taxon>
        <taxon>Morganellaceae</taxon>
        <taxon>Photorhabdus</taxon>
    </lineage>
</organism>
<evidence type="ECO:0000313" key="2">
    <source>
        <dbReference type="Proteomes" id="UP000034866"/>
    </source>
</evidence>
<name>A0A0F7LKQ6_9GAMM</name>
<dbReference type="AlphaFoldDB" id="A0A0F7LKQ6"/>
<dbReference type="Proteomes" id="UP000034866">
    <property type="component" value="Chromosome"/>
</dbReference>
<dbReference type="EMBL" id="CP011104">
    <property type="protein sequence ID" value="AKH63714.1"/>
    <property type="molecule type" value="Genomic_DNA"/>
</dbReference>
<gene>
    <name evidence="1" type="ORF">VY86_10580</name>
</gene>
<protein>
    <submittedName>
        <fullName evidence="1">Uncharacterized protein</fullName>
    </submittedName>
</protein>
<proteinExistence type="predicted"/>
<reference evidence="2" key="2">
    <citation type="submission" date="2015-03" db="EMBL/GenBank/DDBJ databases">
        <title>Genome sequence of Azospirillum thiophilum strain DSM 21654T.</title>
        <authorList>
            <person name="Kwak Y."/>
            <person name="Shin J.-H."/>
        </authorList>
    </citation>
    <scope>NUCLEOTIDE SEQUENCE [LARGE SCALE GENOMIC DNA]</scope>
    <source>
        <strain evidence="2">DSM 15199</strain>
    </source>
</reference>
<reference evidence="1 2" key="1">
    <citation type="journal article" date="2015" name="J. Biotechnol.">
        <title>Complete genome sequence of Photorhabdus temperata subsp. thracensis 39-8(T), an entomopathogenic bacterium for the improved commercial bioinsecticide.</title>
        <authorList>
            <person name="Kwak Y."/>
            <person name="Shin J.H."/>
        </authorList>
    </citation>
    <scope>NUCLEOTIDE SEQUENCE [LARGE SCALE GENOMIC DNA]</scope>
    <source>
        <strain evidence="1 2">DSM 15199</strain>
    </source>
</reference>
<dbReference type="KEGG" id="ptt:VY86_10580"/>
<keyword evidence="2" id="KW-1185">Reference proteome</keyword>
<dbReference type="STRING" id="230089.VY86_10580"/>